<reference evidence="3" key="3">
    <citation type="submission" date="2025-04" db="UniProtKB">
        <authorList>
            <consortium name="RefSeq"/>
        </authorList>
    </citation>
    <scope>IDENTIFICATION</scope>
    <source>
        <strain evidence="3">CBS 304.34</strain>
    </source>
</reference>
<dbReference type="Proteomes" id="UP000504636">
    <property type="component" value="Unplaced"/>
</dbReference>
<sequence>MCTLRTIVRAQISWGPRADELKGYVAPRRTTEPLTQRIISYHPVPPIAPLYLLIAFHRFYFFIKYINPLITWHFQESCPVCITSKHIKHFTQCKLKRSSEPFPFGSRARAGMV</sequence>
<dbReference type="GeneID" id="54453255"/>
<dbReference type="EMBL" id="MU003709">
    <property type="protein sequence ID" value="KAF2805483.1"/>
    <property type="molecule type" value="Genomic_DNA"/>
</dbReference>
<protein>
    <submittedName>
        <fullName evidence="1 3">Uncharacterized protein</fullName>
    </submittedName>
</protein>
<evidence type="ECO:0000313" key="1">
    <source>
        <dbReference type="EMBL" id="KAF2805483.1"/>
    </source>
</evidence>
<dbReference type="RefSeq" id="XP_033572447.1">
    <property type="nucleotide sequence ID" value="XM_033712362.1"/>
</dbReference>
<evidence type="ECO:0000313" key="2">
    <source>
        <dbReference type="Proteomes" id="UP000504636"/>
    </source>
</evidence>
<keyword evidence="2" id="KW-1185">Reference proteome</keyword>
<accession>A0A6A6YAC7</accession>
<evidence type="ECO:0000313" key="3">
    <source>
        <dbReference type="RefSeq" id="XP_033572447.1"/>
    </source>
</evidence>
<organism evidence="1">
    <name type="scientific">Mytilinidion resinicola</name>
    <dbReference type="NCBI Taxonomy" id="574789"/>
    <lineage>
        <taxon>Eukaryota</taxon>
        <taxon>Fungi</taxon>
        <taxon>Dikarya</taxon>
        <taxon>Ascomycota</taxon>
        <taxon>Pezizomycotina</taxon>
        <taxon>Dothideomycetes</taxon>
        <taxon>Pleosporomycetidae</taxon>
        <taxon>Mytilinidiales</taxon>
        <taxon>Mytilinidiaceae</taxon>
        <taxon>Mytilinidion</taxon>
    </lineage>
</organism>
<proteinExistence type="predicted"/>
<reference evidence="3" key="2">
    <citation type="submission" date="2020-04" db="EMBL/GenBank/DDBJ databases">
        <authorList>
            <consortium name="NCBI Genome Project"/>
        </authorList>
    </citation>
    <scope>NUCLEOTIDE SEQUENCE</scope>
    <source>
        <strain evidence="3">CBS 304.34</strain>
    </source>
</reference>
<name>A0A6A6YAC7_9PEZI</name>
<gene>
    <name evidence="1 3" type="ORF">BDZ99DRAFT_106070</name>
</gene>
<reference evidence="1 3" key="1">
    <citation type="journal article" date="2020" name="Stud. Mycol.">
        <title>101 Dothideomycetes genomes: a test case for predicting lifestyles and emergence of pathogens.</title>
        <authorList>
            <person name="Haridas S."/>
            <person name="Albert R."/>
            <person name="Binder M."/>
            <person name="Bloem J."/>
            <person name="Labutti K."/>
            <person name="Salamov A."/>
            <person name="Andreopoulos B."/>
            <person name="Baker S."/>
            <person name="Barry K."/>
            <person name="Bills G."/>
            <person name="Bluhm B."/>
            <person name="Cannon C."/>
            <person name="Castanera R."/>
            <person name="Culley D."/>
            <person name="Daum C."/>
            <person name="Ezra D."/>
            <person name="Gonzalez J."/>
            <person name="Henrissat B."/>
            <person name="Kuo A."/>
            <person name="Liang C."/>
            <person name="Lipzen A."/>
            <person name="Lutzoni F."/>
            <person name="Magnuson J."/>
            <person name="Mondo S."/>
            <person name="Nolan M."/>
            <person name="Ohm R."/>
            <person name="Pangilinan J."/>
            <person name="Park H.-J."/>
            <person name="Ramirez L."/>
            <person name="Alfaro M."/>
            <person name="Sun H."/>
            <person name="Tritt A."/>
            <person name="Yoshinaga Y."/>
            <person name="Zwiers L.-H."/>
            <person name="Turgeon B."/>
            <person name="Goodwin S."/>
            <person name="Spatafora J."/>
            <person name="Crous P."/>
            <person name="Grigoriev I."/>
        </authorList>
    </citation>
    <scope>NUCLEOTIDE SEQUENCE</scope>
    <source>
        <strain evidence="1 3">CBS 304.34</strain>
    </source>
</reference>
<dbReference type="AlphaFoldDB" id="A0A6A6YAC7"/>